<proteinExistence type="predicted"/>
<keyword evidence="3" id="KW-1185">Reference proteome</keyword>
<dbReference type="EMBL" id="QPFP01000012">
    <property type="protein sequence ID" value="TEB33570.1"/>
    <property type="molecule type" value="Genomic_DNA"/>
</dbReference>
<name>A0A4Y7THA4_COPMI</name>
<feature type="compositionally biased region" description="Basic and acidic residues" evidence="1">
    <location>
        <begin position="7"/>
        <end position="20"/>
    </location>
</feature>
<dbReference type="CDD" id="cd21037">
    <property type="entry name" value="MLKL_NTD"/>
    <property type="match status" value="1"/>
</dbReference>
<dbReference type="GO" id="GO:0007166">
    <property type="term" value="P:cell surface receptor signaling pathway"/>
    <property type="evidence" value="ECO:0007669"/>
    <property type="project" value="InterPro"/>
</dbReference>
<evidence type="ECO:0000313" key="3">
    <source>
        <dbReference type="Proteomes" id="UP000298030"/>
    </source>
</evidence>
<gene>
    <name evidence="2" type="ORF">FA13DRAFT_161487</name>
</gene>
<dbReference type="OrthoDB" id="192148at2759"/>
<protein>
    <recommendedName>
        <fullName evidence="4">Fungal N-terminal domain-containing protein</fullName>
    </recommendedName>
</protein>
<evidence type="ECO:0000313" key="2">
    <source>
        <dbReference type="EMBL" id="TEB33570.1"/>
    </source>
</evidence>
<dbReference type="InterPro" id="IPR059179">
    <property type="entry name" value="MLKL-like_MCAfunc"/>
</dbReference>
<evidence type="ECO:0008006" key="4">
    <source>
        <dbReference type="Google" id="ProtNLM"/>
    </source>
</evidence>
<organism evidence="2 3">
    <name type="scientific">Coprinellus micaceus</name>
    <name type="common">Glistening ink-cap mushroom</name>
    <name type="synonym">Coprinus micaceus</name>
    <dbReference type="NCBI Taxonomy" id="71717"/>
    <lineage>
        <taxon>Eukaryota</taxon>
        <taxon>Fungi</taxon>
        <taxon>Dikarya</taxon>
        <taxon>Basidiomycota</taxon>
        <taxon>Agaricomycotina</taxon>
        <taxon>Agaricomycetes</taxon>
        <taxon>Agaricomycetidae</taxon>
        <taxon>Agaricales</taxon>
        <taxon>Agaricineae</taxon>
        <taxon>Psathyrellaceae</taxon>
        <taxon>Coprinellus</taxon>
    </lineage>
</organism>
<reference evidence="2 3" key="1">
    <citation type="journal article" date="2019" name="Nat. Ecol. Evol.">
        <title>Megaphylogeny resolves global patterns of mushroom evolution.</title>
        <authorList>
            <person name="Varga T."/>
            <person name="Krizsan K."/>
            <person name="Foldi C."/>
            <person name="Dima B."/>
            <person name="Sanchez-Garcia M."/>
            <person name="Sanchez-Ramirez S."/>
            <person name="Szollosi G.J."/>
            <person name="Szarkandi J.G."/>
            <person name="Papp V."/>
            <person name="Albert L."/>
            <person name="Andreopoulos W."/>
            <person name="Angelini C."/>
            <person name="Antonin V."/>
            <person name="Barry K.W."/>
            <person name="Bougher N.L."/>
            <person name="Buchanan P."/>
            <person name="Buyck B."/>
            <person name="Bense V."/>
            <person name="Catcheside P."/>
            <person name="Chovatia M."/>
            <person name="Cooper J."/>
            <person name="Damon W."/>
            <person name="Desjardin D."/>
            <person name="Finy P."/>
            <person name="Geml J."/>
            <person name="Haridas S."/>
            <person name="Hughes K."/>
            <person name="Justo A."/>
            <person name="Karasinski D."/>
            <person name="Kautmanova I."/>
            <person name="Kiss B."/>
            <person name="Kocsube S."/>
            <person name="Kotiranta H."/>
            <person name="LaButti K.M."/>
            <person name="Lechner B.E."/>
            <person name="Liimatainen K."/>
            <person name="Lipzen A."/>
            <person name="Lukacs Z."/>
            <person name="Mihaltcheva S."/>
            <person name="Morgado L.N."/>
            <person name="Niskanen T."/>
            <person name="Noordeloos M.E."/>
            <person name="Ohm R.A."/>
            <person name="Ortiz-Santana B."/>
            <person name="Ovrebo C."/>
            <person name="Racz N."/>
            <person name="Riley R."/>
            <person name="Savchenko A."/>
            <person name="Shiryaev A."/>
            <person name="Soop K."/>
            <person name="Spirin V."/>
            <person name="Szebenyi C."/>
            <person name="Tomsovsky M."/>
            <person name="Tulloss R.E."/>
            <person name="Uehling J."/>
            <person name="Grigoriev I.V."/>
            <person name="Vagvolgyi C."/>
            <person name="Papp T."/>
            <person name="Martin F.M."/>
            <person name="Miettinen O."/>
            <person name="Hibbett D.S."/>
            <person name="Nagy L.G."/>
        </authorList>
    </citation>
    <scope>NUCLEOTIDE SEQUENCE [LARGE SCALE GENOMIC DNA]</scope>
    <source>
        <strain evidence="2 3">FP101781</strain>
    </source>
</reference>
<feature type="region of interest" description="Disordered" evidence="1">
    <location>
        <begin position="1"/>
        <end position="27"/>
    </location>
</feature>
<dbReference type="InterPro" id="IPR036537">
    <property type="entry name" value="Adaptor_Cbl_N_dom_sf"/>
</dbReference>
<comment type="caution">
    <text evidence="2">The sequence shown here is derived from an EMBL/GenBank/DDBJ whole genome shotgun (WGS) entry which is preliminary data.</text>
</comment>
<evidence type="ECO:0000256" key="1">
    <source>
        <dbReference type="SAM" id="MobiDB-lite"/>
    </source>
</evidence>
<dbReference type="AlphaFoldDB" id="A0A4Y7THA4"/>
<dbReference type="STRING" id="71717.A0A4Y7THA4"/>
<dbReference type="Gene3D" id="1.20.930.20">
    <property type="entry name" value="Adaptor protein Cbl, N-terminal domain"/>
    <property type="match status" value="1"/>
</dbReference>
<dbReference type="Proteomes" id="UP000298030">
    <property type="component" value="Unassembled WGS sequence"/>
</dbReference>
<sequence>MGAKSQDGGKKLQRSKEHKLSAQPGKTDTTLEVSELFATTAKHIADVAGVPGLGQAADIVLSILNRIQDMRDNKDEFKQLAQEARELVASIGDAFVQALDGATVEGQDSVKKRIQELDKDIQGLIGTLDQINRFALIKAKRNWFWRFIYSRYDIQTIRQYRDAMRHAHEVFGRRTDIVLRVDMAHVHYKTDQILEVVKRLDQQNTRSLHTPASSVGSNL</sequence>
<accession>A0A4Y7THA4</accession>